<reference evidence="2" key="1">
    <citation type="journal article" date="1999" name="Methods Enzymol.">
        <title>High-efficiency full-length cDNA cloning.</title>
        <authorList>
            <person name="Carninci P."/>
            <person name="Hayashizaki Y."/>
        </authorList>
    </citation>
    <scope>NUCLEOTIDE SEQUENCE</scope>
    <source>
        <strain evidence="2">C57BL/6J</strain>
        <tissue evidence="2">Lung</tissue>
    </source>
</reference>
<gene>
    <name evidence="3" type="primary">Slco3a1</name>
</gene>
<keyword evidence="1" id="KW-1133">Transmembrane helix</keyword>
<reference evidence="2" key="3">
    <citation type="journal article" date="2000" name="Genome Res.">
        <title>RIKEN integrated sequence analysis (RISA) system--384-format sequencing pipeline with 384 multicapillary sequencer.</title>
        <authorList>
            <person name="Shibata K."/>
            <person name="Itoh M."/>
            <person name="Aizawa K."/>
            <person name="Nagaoka S."/>
            <person name="Sasaki N."/>
            <person name="Carninci P."/>
            <person name="Konno H."/>
            <person name="Akiyama J."/>
            <person name="Nishi K."/>
            <person name="Kitsunai T."/>
            <person name="Tashiro H."/>
            <person name="Itoh M."/>
            <person name="Sumi N."/>
            <person name="Ishii Y."/>
            <person name="Nakamura S."/>
            <person name="Hazama M."/>
            <person name="Nishine T."/>
            <person name="Harada A."/>
            <person name="Yamamoto R."/>
            <person name="Matsumoto H."/>
            <person name="Sakaguchi S."/>
            <person name="Ikegami T."/>
            <person name="Kashiwagi K."/>
            <person name="Fujiwake S."/>
            <person name="Inoue K."/>
            <person name="Togawa Y."/>
            <person name="Izawa M."/>
            <person name="Ohara E."/>
            <person name="Watahiki M."/>
            <person name="Yoneda Y."/>
            <person name="Ishikawa T."/>
            <person name="Ozawa K."/>
            <person name="Tanaka T."/>
            <person name="Matsuura S."/>
            <person name="Kawai J."/>
            <person name="Okazaki Y."/>
            <person name="Muramatsu M."/>
            <person name="Inoue Y."/>
            <person name="Kira A."/>
            <person name="Hayashizaki Y."/>
        </authorList>
    </citation>
    <scope>NUCLEOTIDE SEQUENCE</scope>
    <source>
        <strain evidence="2">C57BL/6J</strain>
        <tissue evidence="2">Lung</tissue>
    </source>
</reference>
<dbReference type="MGI" id="MGI:1351867">
    <property type="gene designation" value="Slco3a1"/>
</dbReference>
<dbReference type="EMBL" id="AK087071">
    <property type="protein sequence ID" value="BAC39796.1"/>
    <property type="molecule type" value="mRNA"/>
</dbReference>
<name>Q8BU79_MOUSE</name>
<feature type="transmembrane region" description="Helical" evidence="1">
    <location>
        <begin position="56"/>
        <end position="78"/>
    </location>
</feature>
<evidence type="ECO:0000313" key="3">
    <source>
        <dbReference type="MGI" id="MGI:1351867"/>
    </source>
</evidence>
<organism evidence="2">
    <name type="scientific">Mus musculus</name>
    <name type="common">Mouse</name>
    <dbReference type="NCBI Taxonomy" id="10090"/>
    <lineage>
        <taxon>Eukaryota</taxon>
        <taxon>Metazoa</taxon>
        <taxon>Chordata</taxon>
        <taxon>Craniata</taxon>
        <taxon>Vertebrata</taxon>
        <taxon>Euteleostomi</taxon>
        <taxon>Mammalia</taxon>
        <taxon>Eutheria</taxon>
        <taxon>Euarchontoglires</taxon>
        <taxon>Glires</taxon>
        <taxon>Rodentia</taxon>
        <taxon>Myomorpha</taxon>
        <taxon>Muroidea</taxon>
        <taxon>Muridae</taxon>
        <taxon>Murinae</taxon>
        <taxon>Mus</taxon>
        <taxon>Mus</taxon>
    </lineage>
</organism>
<feature type="non-terminal residue" evidence="2">
    <location>
        <position position="1"/>
    </location>
</feature>
<dbReference type="AlphaFoldDB" id="Q8BU79"/>
<evidence type="ECO:0000313" key="2">
    <source>
        <dbReference type="EMBL" id="BAC39796.1"/>
    </source>
</evidence>
<feature type="transmembrane region" description="Helical" evidence="1">
    <location>
        <begin position="31"/>
        <end position="50"/>
    </location>
</feature>
<reference evidence="2" key="4">
    <citation type="journal article" date="2001" name="Nature">
        <title>Functional annotation of a full-length mouse cDNA collection.</title>
        <authorList>
            <consortium name="The RIKEN Genome Exploration Research Group Phase II Team and the FANTOM Consortium"/>
        </authorList>
    </citation>
    <scope>NUCLEOTIDE SEQUENCE</scope>
    <source>
        <strain evidence="2">C57BL/6J</strain>
        <tissue evidence="2">Lung</tissue>
    </source>
</reference>
<evidence type="ECO:0000256" key="1">
    <source>
        <dbReference type="SAM" id="Phobius"/>
    </source>
</evidence>
<accession>Q8BU79</accession>
<reference evidence="2" key="8">
    <citation type="journal article" date="2005" name="Science">
        <title>Antisense Transcription in the Mammalian Transcriptome.</title>
        <authorList>
            <consortium name="RIKEN Genome Exploration Research Group and Genome Science Group (Genome Network Project Core Group) and the FANTOM Consortium"/>
        </authorList>
    </citation>
    <scope>NUCLEOTIDE SEQUENCE</scope>
    <source>
        <strain evidence="2">C57BL/6J</strain>
        <tissue evidence="2">Lung</tissue>
    </source>
</reference>
<keyword evidence="1" id="KW-0812">Transmembrane</keyword>
<reference evidence="2" key="6">
    <citation type="submission" date="2002-04" db="EMBL/GenBank/DDBJ databases">
        <authorList>
            <person name="Adachi J."/>
            <person name="Aizawa K."/>
            <person name="Akimura T."/>
            <person name="Arakawa T."/>
            <person name="Bono H."/>
            <person name="Carninci P."/>
            <person name="Fukuda S."/>
            <person name="Furuno M."/>
            <person name="Hanagaki T."/>
            <person name="Hara A."/>
            <person name="Hashizume W."/>
            <person name="Hayashida K."/>
            <person name="Hayatsu N."/>
            <person name="Hiramoto K."/>
            <person name="Hiraoka T."/>
            <person name="Hirozane T."/>
            <person name="Hori F."/>
            <person name="Imotani K."/>
            <person name="Ishii Y."/>
            <person name="Itoh M."/>
            <person name="Kagawa I."/>
            <person name="Kasukawa T."/>
            <person name="Katoh H."/>
            <person name="Kawai J."/>
            <person name="Kojima Y."/>
            <person name="Kondo S."/>
            <person name="Konno H."/>
            <person name="Kouda M."/>
            <person name="Koya S."/>
            <person name="Kurihara C."/>
            <person name="Matsuyama T."/>
            <person name="Miyazaki A."/>
            <person name="Murata M."/>
            <person name="Nakamura M."/>
            <person name="Nishi K."/>
            <person name="Nomura K."/>
            <person name="Numazaki R."/>
            <person name="Ohno M."/>
            <person name="Ohsato N."/>
            <person name="Okazaki Y."/>
            <person name="Saito R."/>
            <person name="Saitoh H."/>
            <person name="Sakai C."/>
            <person name="Sakai K."/>
            <person name="Sakazume N."/>
            <person name="Sano H."/>
            <person name="Sasaki D."/>
            <person name="Shibata K."/>
            <person name="Shinagawa A."/>
            <person name="Shiraki T."/>
            <person name="Sogabe Y."/>
            <person name="Tagami M."/>
            <person name="Tagawa A."/>
            <person name="Takahashi F."/>
            <person name="Takaku-Akahira S."/>
            <person name="Takeda Y."/>
            <person name="Tanaka T."/>
            <person name="Tomaru A."/>
            <person name="Toya T."/>
            <person name="Yasunishi A."/>
            <person name="Muramatsu M."/>
            <person name="Hayashizaki Y."/>
        </authorList>
    </citation>
    <scope>NUCLEOTIDE SEQUENCE</scope>
    <source>
        <strain evidence="2">C57BL/6J</strain>
        <tissue evidence="2">Lung</tissue>
    </source>
</reference>
<protein>
    <submittedName>
        <fullName evidence="2">Uncharacterized protein</fullName>
    </submittedName>
</protein>
<sequence>TLFSNQGSLFADDTSLFQVDKKLSIKNTLGSLRYVFFLGYPLGVRGTIFITAIQLFFIFLGLSYFITFITYYLCCFYYSPNYSNASIYCGFPTGGPTPFGPRRRVLRSSPCAKAEIKMT</sequence>
<proteinExistence type="evidence at transcript level"/>
<reference evidence="2" key="2">
    <citation type="journal article" date="2000" name="Genome Res.">
        <title>Normalization and subtraction of cap-trapper-selected cDNAs to prepare full-length cDNA libraries for rapid discovery of new genes.</title>
        <authorList>
            <person name="Carninci P."/>
            <person name="Shibata Y."/>
            <person name="Hayatsu N."/>
            <person name="Sugahara Y."/>
            <person name="Shibata K."/>
            <person name="Itoh M."/>
            <person name="Konno H."/>
            <person name="Okazaki Y."/>
            <person name="Muramatsu M."/>
            <person name="Hayashizaki Y."/>
        </authorList>
    </citation>
    <scope>NUCLEOTIDE SEQUENCE</scope>
    <source>
        <strain evidence="2">C57BL/6J</strain>
        <tissue evidence="2">Lung</tissue>
    </source>
</reference>
<reference evidence="2" key="5">
    <citation type="journal article" date="2002" name="Nature">
        <title>Analysis of the mouse transcriptome based on functional annotation of 60,770 full-length cDNAs.</title>
        <authorList>
            <consortium name="The FANTOM Consortium and the RIKEN Genome Exploration Research Group Phase I and II Team"/>
        </authorList>
    </citation>
    <scope>NUCLEOTIDE SEQUENCE</scope>
    <source>
        <strain evidence="2">C57BL/6J</strain>
        <tissue evidence="2">Lung</tissue>
    </source>
</reference>
<reference evidence="2" key="7">
    <citation type="journal article" date="2005" name="Science">
        <title>The Transcriptional Landscape of the Mammalian Genome.</title>
        <authorList>
            <consortium name="The FANTOM Consortium"/>
            <consortium name="Riken Genome Exploration Research Group and Genome Science Group (Genome Network Project Core Group)"/>
        </authorList>
    </citation>
    <scope>NUCLEOTIDE SEQUENCE</scope>
    <source>
        <strain evidence="2">C57BL/6J</strain>
        <tissue evidence="2">Lung</tissue>
    </source>
</reference>
<keyword evidence="1" id="KW-0472">Membrane</keyword>
<dbReference type="AGR" id="MGI:1351867"/>